<feature type="compositionally biased region" description="Polar residues" evidence="1">
    <location>
        <begin position="62"/>
        <end position="74"/>
    </location>
</feature>
<evidence type="ECO:0000256" key="1">
    <source>
        <dbReference type="SAM" id="MobiDB-lite"/>
    </source>
</evidence>
<accession>A0A2W1BVW6</accession>
<feature type="region of interest" description="Disordered" evidence="1">
    <location>
        <begin position="1"/>
        <end position="140"/>
    </location>
</feature>
<reference evidence="2 3" key="1">
    <citation type="journal article" date="2017" name="BMC Biol.">
        <title>Genomic innovations, transcriptional plasticity and gene loss underlying the evolution and divergence of two highly polyphagous and invasive Helicoverpa pest species.</title>
        <authorList>
            <person name="Pearce S.L."/>
            <person name="Clarke D.F."/>
            <person name="East P.D."/>
            <person name="Elfekih S."/>
            <person name="Gordon K.H."/>
            <person name="Jermiin L.S."/>
            <person name="McGaughran A."/>
            <person name="Oakeshott J.G."/>
            <person name="Papanikolaou A."/>
            <person name="Perera O.P."/>
            <person name="Rane R.V."/>
            <person name="Richards S."/>
            <person name="Tay W.T."/>
            <person name="Walsh T.K."/>
            <person name="Anderson A."/>
            <person name="Anderson C.J."/>
            <person name="Asgari S."/>
            <person name="Board P.G."/>
            <person name="Bretschneider A."/>
            <person name="Campbell P.M."/>
            <person name="Chertemps T."/>
            <person name="Christeller J.T."/>
            <person name="Coppin C.W."/>
            <person name="Downes S.J."/>
            <person name="Duan G."/>
            <person name="Farnsworth C.A."/>
            <person name="Good R.T."/>
            <person name="Han L.B."/>
            <person name="Han Y.C."/>
            <person name="Hatje K."/>
            <person name="Horne I."/>
            <person name="Huang Y.P."/>
            <person name="Hughes D.S."/>
            <person name="Jacquin-Joly E."/>
            <person name="James W."/>
            <person name="Jhangiani S."/>
            <person name="Kollmar M."/>
            <person name="Kuwar S.S."/>
            <person name="Li S."/>
            <person name="Liu N.Y."/>
            <person name="Maibeche M.T."/>
            <person name="Miller J.R."/>
            <person name="Montagne N."/>
            <person name="Perry T."/>
            <person name="Qu J."/>
            <person name="Song S.V."/>
            <person name="Sutton G.G."/>
            <person name="Vogel H."/>
            <person name="Walenz B.P."/>
            <person name="Xu W."/>
            <person name="Zhang H.J."/>
            <person name="Zou Z."/>
            <person name="Batterham P."/>
            <person name="Edwards O.R."/>
            <person name="Feyereisen R."/>
            <person name="Gibbs R.A."/>
            <person name="Heckel D.G."/>
            <person name="McGrath A."/>
            <person name="Robin C."/>
            <person name="Scherer S.E."/>
            <person name="Worley K.C."/>
            <person name="Wu Y.D."/>
        </authorList>
    </citation>
    <scope>NUCLEOTIDE SEQUENCE [LARGE SCALE GENOMIC DNA]</scope>
    <source>
        <strain evidence="2">Harm_GR_Male_#8</strain>
        <tissue evidence="2">Whole organism</tissue>
    </source>
</reference>
<gene>
    <name evidence="2" type="primary">HaOG205355</name>
    <name evidence="2" type="ORF">B5X24_HaOG205355</name>
</gene>
<organism evidence="2 3">
    <name type="scientific">Helicoverpa armigera</name>
    <name type="common">Cotton bollworm</name>
    <name type="synonym">Heliothis armigera</name>
    <dbReference type="NCBI Taxonomy" id="29058"/>
    <lineage>
        <taxon>Eukaryota</taxon>
        <taxon>Metazoa</taxon>
        <taxon>Ecdysozoa</taxon>
        <taxon>Arthropoda</taxon>
        <taxon>Hexapoda</taxon>
        <taxon>Insecta</taxon>
        <taxon>Pterygota</taxon>
        <taxon>Neoptera</taxon>
        <taxon>Endopterygota</taxon>
        <taxon>Lepidoptera</taxon>
        <taxon>Glossata</taxon>
        <taxon>Ditrysia</taxon>
        <taxon>Noctuoidea</taxon>
        <taxon>Noctuidae</taxon>
        <taxon>Heliothinae</taxon>
        <taxon>Helicoverpa</taxon>
    </lineage>
</organism>
<protein>
    <submittedName>
        <fullName evidence="2">Uncharacterized protein</fullName>
    </submittedName>
</protein>
<keyword evidence="3" id="KW-1185">Reference proteome</keyword>
<dbReference type="EMBL" id="KZ149977">
    <property type="protein sequence ID" value="PZC75903.1"/>
    <property type="molecule type" value="Genomic_DNA"/>
</dbReference>
<sequence length="140" mass="15670">MPATESPRQREHKSTRMGRPASKSPTNKFSRDDVYTTPTQNGIQGRPAYRGTYAQRQFHVVGNSNSTADRTANIQPPGAKRIPPTDAYDPNREHKNEPGSRRKTSPAKKTQTGNTTKIVTHEEDQRTQRGRKKYGGNPTP</sequence>
<evidence type="ECO:0000313" key="2">
    <source>
        <dbReference type="EMBL" id="PZC75903.1"/>
    </source>
</evidence>
<feature type="compositionally biased region" description="Polar residues" evidence="1">
    <location>
        <begin position="107"/>
        <end position="118"/>
    </location>
</feature>
<proteinExistence type="predicted"/>
<evidence type="ECO:0000313" key="3">
    <source>
        <dbReference type="Proteomes" id="UP000249218"/>
    </source>
</evidence>
<name>A0A2W1BVW6_HELAM</name>
<dbReference type="Proteomes" id="UP000249218">
    <property type="component" value="Unassembled WGS sequence"/>
</dbReference>
<dbReference type="AlphaFoldDB" id="A0A2W1BVW6"/>
<feature type="compositionally biased region" description="Basic and acidic residues" evidence="1">
    <location>
        <begin position="89"/>
        <end position="100"/>
    </location>
</feature>